<dbReference type="InterPro" id="IPR050204">
    <property type="entry name" value="AraC_XylS_family_regulators"/>
</dbReference>
<keyword evidence="2" id="KW-0238">DNA-binding</keyword>
<accession>A0ABQ3VD04</accession>
<protein>
    <submittedName>
        <fullName evidence="5">AraC family transcriptional regulator</fullName>
    </submittedName>
</protein>
<reference evidence="5 6" key="1">
    <citation type="journal article" date="2021" name="Int. J. Syst. Evol. Microbiol.">
        <title>Reticulibacter mediterranei gen. nov., sp. nov., within the new family Reticulibacteraceae fam. nov., and Ktedonospora formicarum gen. nov., sp. nov., Ktedonobacter robiniae sp. nov., Dictyobacter formicarum sp. nov. and Dictyobacter arantiisoli sp. nov., belonging to the class Ktedonobacteria.</title>
        <authorList>
            <person name="Yabe S."/>
            <person name="Zheng Y."/>
            <person name="Wang C.M."/>
            <person name="Sakai Y."/>
            <person name="Abe K."/>
            <person name="Yokota A."/>
            <person name="Donadio S."/>
            <person name="Cavaletti L."/>
            <person name="Monciardini P."/>
        </authorList>
    </citation>
    <scope>NUCLEOTIDE SEQUENCE [LARGE SCALE GENOMIC DNA]</scope>
    <source>
        <strain evidence="5 6">SOSP1-9</strain>
    </source>
</reference>
<dbReference type="SMART" id="SM00342">
    <property type="entry name" value="HTH_ARAC"/>
    <property type="match status" value="1"/>
</dbReference>
<organism evidence="5 6">
    <name type="scientific">Dictyobacter formicarum</name>
    <dbReference type="NCBI Taxonomy" id="2778368"/>
    <lineage>
        <taxon>Bacteria</taxon>
        <taxon>Bacillati</taxon>
        <taxon>Chloroflexota</taxon>
        <taxon>Ktedonobacteria</taxon>
        <taxon>Ktedonobacterales</taxon>
        <taxon>Dictyobacteraceae</taxon>
        <taxon>Dictyobacter</taxon>
    </lineage>
</organism>
<dbReference type="Pfam" id="PF12833">
    <property type="entry name" value="HTH_18"/>
    <property type="match status" value="1"/>
</dbReference>
<dbReference type="InterPro" id="IPR003313">
    <property type="entry name" value="AraC-bd"/>
</dbReference>
<evidence type="ECO:0000313" key="6">
    <source>
        <dbReference type="Proteomes" id="UP000635565"/>
    </source>
</evidence>
<dbReference type="RefSeq" id="WP_201361252.1">
    <property type="nucleotide sequence ID" value="NZ_BNJJ01000004.1"/>
</dbReference>
<evidence type="ECO:0000256" key="2">
    <source>
        <dbReference type="ARBA" id="ARBA00023125"/>
    </source>
</evidence>
<evidence type="ECO:0000259" key="4">
    <source>
        <dbReference type="PROSITE" id="PS01124"/>
    </source>
</evidence>
<name>A0ABQ3VD04_9CHLR</name>
<dbReference type="PANTHER" id="PTHR46796:SF2">
    <property type="entry name" value="TRANSCRIPTIONAL REGULATORY PROTEIN"/>
    <property type="match status" value="1"/>
</dbReference>
<dbReference type="EMBL" id="BNJJ01000004">
    <property type="protein sequence ID" value="GHO83586.1"/>
    <property type="molecule type" value="Genomic_DNA"/>
</dbReference>
<keyword evidence="6" id="KW-1185">Reference proteome</keyword>
<dbReference type="InterPro" id="IPR037923">
    <property type="entry name" value="HTH-like"/>
</dbReference>
<feature type="domain" description="HTH araC/xylS-type" evidence="4">
    <location>
        <begin position="176"/>
        <end position="273"/>
    </location>
</feature>
<dbReference type="InterPro" id="IPR014710">
    <property type="entry name" value="RmlC-like_jellyroll"/>
</dbReference>
<keyword evidence="3" id="KW-0804">Transcription</keyword>
<dbReference type="Proteomes" id="UP000635565">
    <property type="component" value="Unassembled WGS sequence"/>
</dbReference>
<sequence length="276" mass="31494">MAHEYEYVKFWHDATLSNLELLHATYVKHTFAPHTHEGYVIGVIEQGAEQFAYRRRQHIAPVGSIVFINPGEVHTGSAAAEHGWTYRTLYPSIELLQRAVSDLTGRSRDIPFFAEPVVHDPEMMAEISLTHRALEEQASALERESRILWTLSRLILRYADDHPRPRPFAKEHMGIQRVRSYIEENYAENISLEQLAAIARLSPFHLLRSFRDQVGLPPHSYQIQTRIRHAKSLLGMGLPCVDTAIVVGFADQSHFTKHFKRIVGVPPGLYGSIRNS</sequence>
<dbReference type="InterPro" id="IPR018060">
    <property type="entry name" value="HTH_AraC"/>
</dbReference>
<keyword evidence="1" id="KW-0805">Transcription regulation</keyword>
<evidence type="ECO:0000313" key="5">
    <source>
        <dbReference type="EMBL" id="GHO83586.1"/>
    </source>
</evidence>
<dbReference type="Gene3D" id="1.10.10.60">
    <property type="entry name" value="Homeodomain-like"/>
    <property type="match status" value="2"/>
</dbReference>
<dbReference type="InterPro" id="IPR009057">
    <property type="entry name" value="Homeodomain-like_sf"/>
</dbReference>
<evidence type="ECO:0000256" key="1">
    <source>
        <dbReference type="ARBA" id="ARBA00023015"/>
    </source>
</evidence>
<dbReference type="PROSITE" id="PS01124">
    <property type="entry name" value="HTH_ARAC_FAMILY_2"/>
    <property type="match status" value="1"/>
</dbReference>
<evidence type="ECO:0000256" key="3">
    <source>
        <dbReference type="ARBA" id="ARBA00023163"/>
    </source>
</evidence>
<dbReference type="Gene3D" id="2.60.120.10">
    <property type="entry name" value="Jelly Rolls"/>
    <property type="match status" value="1"/>
</dbReference>
<comment type="caution">
    <text evidence="5">The sequence shown here is derived from an EMBL/GenBank/DDBJ whole genome shotgun (WGS) entry which is preliminary data.</text>
</comment>
<dbReference type="SUPFAM" id="SSF46689">
    <property type="entry name" value="Homeodomain-like"/>
    <property type="match status" value="2"/>
</dbReference>
<proteinExistence type="predicted"/>
<dbReference type="SUPFAM" id="SSF51215">
    <property type="entry name" value="Regulatory protein AraC"/>
    <property type="match status" value="1"/>
</dbReference>
<dbReference type="Pfam" id="PF02311">
    <property type="entry name" value="AraC_binding"/>
    <property type="match status" value="1"/>
</dbReference>
<dbReference type="PANTHER" id="PTHR46796">
    <property type="entry name" value="HTH-TYPE TRANSCRIPTIONAL ACTIVATOR RHAS-RELATED"/>
    <property type="match status" value="1"/>
</dbReference>
<gene>
    <name evidence="5" type="ORF">KSZ_15920</name>
</gene>